<organism evidence="2 3">
    <name type="scientific">Pseudoxanthomonas mexicana</name>
    <dbReference type="NCBI Taxonomy" id="128785"/>
    <lineage>
        <taxon>Bacteria</taxon>
        <taxon>Pseudomonadati</taxon>
        <taxon>Pseudomonadota</taxon>
        <taxon>Gammaproteobacteria</taxon>
        <taxon>Lysobacterales</taxon>
        <taxon>Lysobacteraceae</taxon>
        <taxon>Pseudoxanthomonas</taxon>
    </lineage>
</organism>
<keyword evidence="1" id="KW-0732">Signal</keyword>
<sequence length="205" mass="22138">MRNWMMGLLLQVGVAVSASAQEQAAVPAAEPATGTLVVEVKPFRSDRELPAKAVEQLKSGGLEWGLRDGRIVFTMVGKQFIDFPINHMTRYGQQESVSLPAGEYRVTGIGLEMHTSFSVKKVLERGAFFNEDAVVFRIEPGRTTTLSIDPVIGKDAIFGSTFYVPTLLASVVGDADATAPVPLNVRGPASIAWPQYTGPLKFVAK</sequence>
<accession>A0ABX6R7J9</accession>
<proteinExistence type="predicted"/>
<dbReference type="RefSeq" id="WP_185894269.1">
    <property type="nucleotide sequence ID" value="NZ_CP060028.1"/>
</dbReference>
<keyword evidence="3" id="KW-1185">Reference proteome</keyword>
<dbReference type="EMBL" id="CP060028">
    <property type="protein sequence ID" value="QND78852.1"/>
    <property type="molecule type" value="Genomic_DNA"/>
</dbReference>
<evidence type="ECO:0008006" key="4">
    <source>
        <dbReference type="Google" id="ProtNLM"/>
    </source>
</evidence>
<gene>
    <name evidence="2" type="ORF">H4W19_10640</name>
</gene>
<protein>
    <recommendedName>
        <fullName evidence="4">DUF2846 domain-containing protein</fullName>
    </recommendedName>
</protein>
<reference evidence="2 3" key="1">
    <citation type="submission" date="2020-08" db="EMBL/GenBank/DDBJ databases">
        <title>Streptomycin resistant and MDR strain, P. mexicana.</title>
        <authorList>
            <person name="Ganesh-kumar S."/>
            <person name="Zhe T."/>
            <person name="Yu Z."/>
            <person name="Min Y."/>
        </authorList>
    </citation>
    <scope>NUCLEOTIDE SEQUENCE [LARGE SCALE GENOMIC DNA]</scope>
    <source>
        <strain evidence="2 3">GTZY</strain>
    </source>
</reference>
<evidence type="ECO:0000256" key="1">
    <source>
        <dbReference type="SAM" id="SignalP"/>
    </source>
</evidence>
<dbReference type="Proteomes" id="UP000515506">
    <property type="component" value="Chromosome"/>
</dbReference>
<feature type="signal peptide" evidence="1">
    <location>
        <begin position="1"/>
        <end position="20"/>
    </location>
</feature>
<name>A0ABX6R7J9_PSEMX</name>
<feature type="chain" id="PRO_5046995090" description="DUF2846 domain-containing protein" evidence="1">
    <location>
        <begin position="21"/>
        <end position="205"/>
    </location>
</feature>
<evidence type="ECO:0000313" key="3">
    <source>
        <dbReference type="Proteomes" id="UP000515506"/>
    </source>
</evidence>
<evidence type="ECO:0000313" key="2">
    <source>
        <dbReference type="EMBL" id="QND78852.1"/>
    </source>
</evidence>